<feature type="signal peptide" evidence="1">
    <location>
        <begin position="1"/>
        <end position="25"/>
    </location>
</feature>
<dbReference type="RefSeq" id="WP_387975706.1">
    <property type="nucleotide sequence ID" value="NZ_JBHRWO010000010.1"/>
</dbReference>
<keyword evidence="1" id="KW-0732">Signal</keyword>
<comment type="caution">
    <text evidence="2">The sequence shown here is derived from an EMBL/GenBank/DDBJ whole genome shotgun (WGS) entry which is preliminary data.</text>
</comment>
<name>A0ABV7PXR0_9ACTN</name>
<feature type="chain" id="PRO_5045101668" evidence="1">
    <location>
        <begin position="26"/>
        <end position="254"/>
    </location>
</feature>
<accession>A0ABV7PXR0</accession>
<protein>
    <submittedName>
        <fullName evidence="2">Uncharacterized protein</fullName>
    </submittedName>
</protein>
<organism evidence="2 3">
    <name type="scientific">Glycomyces rhizosphaerae</name>
    <dbReference type="NCBI Taxonomy" id="2054422"/>
    <lineage>
        <taxon>Bacteria</taxon>
        <taxon>Bacillati</taxon>
        <taxon>Actinomycetota</taxon>
        <taxon>Actinomycetes</taxon>
        <taxon>Glycomycetales</taxon>
        <taxon>Glycomycetaceae</taxon>
        <taxon>Glycomyces</taxon>
    </lineage>
</organism>
<gene>
    <name evidence="2" type="ORF">ACFO8M_13035</name>
</gene>
<evidence type="ECO:0000313" key="2">
    <source>
        <dbReference type="EMBL" id="MFC3493404.1"/>
    </source>
</evidence>
<proteinExistence type="predicted"/>
<keyword evidence="3" id="KW-1185">Reference proteome</keyword>
<evidence type="ECO:0000313" key="3">
    <source>
        <dbReference type="Proteomes" id="UP001595712"/>
    </source>
</evidence>
<dbReference type="Proteomes" id="UP001595712">
    <property type="component" value="Unassembled WGS sequence"/>
</dbReference>
<sequence>MRIRTRIAAAVGLIAAASATGIAVAAIAAPASDDRSAPEPETLMALGSDYLPSVTASDWVTYADYVIVVDAVAEEAVPPAASELERGEGIIGRTVTLEVEDVLWSREGAPMAAPETWAYPAAGWAFDEGDPEDAVEMALQDFPRVEVGHRYVMAVRWEAAVCTEGDYLPAQWRGLGEGSQFPFDDGVIGNGESEGAVQDAAAFAADVDVHVDEGVEELLAGQGADALVSVLEDAKADTAAQSEVQAFAAETSCE</sequence>
<dbReference type="EMBL" id="JBHRWO010000010">
    <property type="protein sequence ID" value="MFC3493404.1"/>
    <property type="molecule type" value="Genomic_DNA"/>
</dbReference>
<evidence type="ECO:0000256" key="1">
    <source>
        <dbReference type="SAM" id="SignalP"/>
    </source>
</evidence>
<reference evidence="3" key="1">
    <citation type="journal article" date="2019" name="Int. J. Syst. Evol. Microbiol.">
        <title>The Global Catalogue of Microorganisms (GCM) 10K type strain sequencing project: providing services to taxonomists for standard genome sequencing and annotation.</title>
        <authorList>
            <consortium name="The Broad Institute Genomics Platform"/>
            <consortium name="The Broad Institute Genome Sequencing Center for Infectious Disease"/>
            <person name="Wu L."/>
            <person name="Ma J."/>
        </authorList>
    </citation>
    <scope>NUCLEOTIDE SEQUENCE [LARGE SCALE GENOMIC DNA]</scope>
    <source>
        <strain evidence="3">CGMCC 4.7396</strain>
    </source>
</reference>